<proteinExistence type="inferred from homology"/>
<evidence type="ECO:0000256" key="3">
    <source>
        <dbReference type="ARBA" id="ARBA00022448"/>
    </source>
</evidence>
<feature type="transmembrane region" description="Helical" evidence="8">
    <location>
        <begin position="102"/>
        <end position="119"/>
    </location>
</feature>
<dbReference type="AlphaFoldDB" id="A0A2J6WRA1"/>
<gene>
    <name evidence="10" type="primary">rarD</name>
    <name evidence="10" type="ORF">C0187_00690</name>
</gene>
<protein>
    <submittedName>
        <fullName evidence="10">EamA family transporter RarD</fullName>
    </submittedName>
</protein>
<dbReference type="EMBL" id="PNIN01000012">
    <property type="protein sequence ID" value="PMP72922.1"/>
    <property type="molecule type" value="Genomic_DNA"/>
</dbReference>
<keyword evidence="4" id="KW-1003">Cell membrane</keyword>
<evidence type="ECO:0000256" key="4">
    <source>
        <dbReference type="ARBA" id="ARBA00022475"/>
    </source>
</evidence>
<dbReference type="Proteomes" id="UP000242881">
    <property type="component" value="Unassembled WGS sequence"/>
</dbReference>
<comment type="caution">
    <text evidence="10">The sequence shown here is derived from an EMBL/GenBank/DDBJ whole genome shotgun (WGS) entry which is preliminary data.</text>
</comment>
<feature type="transmembrane region" description="Helical" evidence="8">
    <location>
        <begin position="37"/>
        <end position="58"/>
    </location>
</feature>
<dbReference type="PANTHER" id="PTHR22911">
    <property type="entry name" value="ACYL-MALONYL CONDENSING ENZYME-RELATED"/>
    <property type="match status" value="1"/>
</dbReference>
<feature type="transmembrane region" description="Helical" evidence="8">
    <location>
        <begin position="70"/>
        <end position="90"/>
    </location>
</feature>
<dbReference type="InterPro" id="IPR000620">
    <property type="entry name" value="EamA_dom"/>
</dbReference>
<evidence type="ECO:0000256" key="8">
    <source>
        <dbReference type="SAM" id="Phobius"/>
    </source>
</evidence>
<reference evidence="10 11" key="1">
    <citation type="submission" date="2018-01" db="EMBL/GenBank/DDBJ databases">
        <title>Metagenomic assembled genomes from two thermal pools in the Uzon Caldera, Kamchatka, Russia.</title>
        <authorList>
            <person name="Wilkins L."/>
            <person name="Ettinger C."/>
        </authorList>
    </citation>
    <scope>NUCLEOTIDE SEQUENCE [LARGE SCALE GENOMIC DNA]</scope>
    <source>
        <strain evidence="10">ZAV-05</strain>
    </source>
</reference>
<evidence type="ECO:0000313" key="11">
    <source>
        <dbReference type="Proteomes" id="UP000242881"/>
    </source>
</evidence>
<dbReference type="InterPro" id="IPR004626">
    <property type="entry name" value="RarD"/>
</dbReference>
<keyword evidence="3" id="KW-0813">Transport</keyword>
<organism evidence="10 11">
    <name type="scientific">Calditerrivibrio nitroreducens</name>
    <dbReference type="NCBI Taxonomy" id="477976"/>
    <lineage>
        <taxon>Bacteria</taxon>
        <taxon>Pseudomonadati</taxon>
        <taxon>Deferribacterota</taxon>
        <taxon>Deferribacteres</taxon>
        <taxon>Deferribacterales</taxon>
        <taxon>Calditerrivibrionaceae</taxon>
    </lineage>
</organism>
<feature type="transmembrane region" description="Helical" evidence="8">
    <location>
        <begin position="149"/>
        <end position="165"/>
    </location>
</feature>
<dbReference type="InterPro" id="IPR037185">
    <property type="entry name" value="EmrE-like"/>
</dbReference>
<keyword evidence="6 8" id="KW-1133">Transmembrane helix</keyword>
<name>A0A2J6WRA1_9BACT</name>
<dbReference type="SUPFAM" id="SSF103481">
    <property type="entry name" value="Multidrug resistance efflux transporter EmrE"/>
    <property type="match status" value="2"/>
</dbReference>
<keyword evidence="5 8" id="KW-0812">Transmembrane</keyword>
<evidence type="ECO:0000256" key="7">
    <source>
        <dbReference type="ARBA" id="ARBA00023136"/>
    </source>
</evidence>
<dbReference type="GO" id="GO:0005886">
    <property type="term" value="C:plasma membrane"/>
    <property type="evidence" value="ECO:0007669"/>
    <property type="project" value="UniProtKB-SubCell"/>
</dbReference>
<evidence type="ECO:0000313" key="10">
    <source>
        <dbReference type="EMBL" id="PMP72922.1"/>
    </source>
</evidence>
<dbReference type="PANTHER" id="PTHR22911:SF137">
    <property type="entry name" value="SOLUTE CARRIER FAMILY 35 MEMBER G2-RELATED"/>
    <property type="match status" value="1"/>
</dbReference>
<accession>A0A2J6WRA1</accession>
<evidence type="ECO:0000256" key="2">
    <source>
        <dbReference type="ARBA" id="ARBA00007362"/>
    </source>
</evidence>
<comment type="subcellular location">
    <subcellularLocation>
        <location evidence="1">Cell membrane</location>
        <topology evidence="1">Multi-pass membrane protein</topology>
    </subcellularLocation>
</comment>
<evidence type="ECO:0000259" key="9">
    <source>
        <dbReference type="Pfam" id="PF00892"/>
    </source>
</evidence>
<keyword evidence="7 8" id="KW-0472">Membrane</keyword>
<feature type="transmembrane region" description="Helical" evidence="8">
    <location>
        <begin position="265"/>
        <end position="289"/>
    </location>
</feature>
<feature type="transmembrane region" description="Helical" evidence="8">
    <location>
        <begin position="7"/>
        <end position="25"/>
    </location>
</feature>
<evidence type="ECO:0000256" key="1">
    <source>
        <dbReference type="ARBA" id="ARBA00004651"/>
    </source>
</evidence>
<feature type="transmembrane region" description="Helical" evidence="8">
    <location>
        <begin position="210"/>
        <end position="230"/>
    </location>
</feature>
<evidence type="ECO:0000256" key="6">
    <source>
        <dbReference type="ARBA" id="ARBA00022989"/>
    </source>
</evidence>
<comment type="similarity">
    <text evidence="2">Belongs to the EamA transporter family.</text>
</comment>
<feature type="domain" description="EamA" evidence="9">
    <location>
        <begin position="6"/>
        <end position="139"/>
    </location>
</feature>
<feature type="transmembrane region" description="Helical" evidence="8">
    <location>
        <begin position="126"/>
        <end position="143"/>
    </location>
</feature>
<evidence type="ECO:0000256" key="5">
    <source>
        <dbReference type="ARBA" id="ARBA00022692"/>
    </source>
</evidence>
<feature type="transmembrane region" description="Helical" evidence="8">
    <location>
        <begin position="177"/>
        <end position="198"/>
    </location>
</feature>
<sequence length="295" mass="34180">MKESTKGFLSGLAAYSLWGIFPIYWKFLKEVNPFEIVFHRIIWSFLFLNLILLLQRQLRETLSYLKDKKILKYFLLSSLMIGSNWFLYIWAVNTGKILETSLGYYMAPIFNVLLGRIVLKEKMTKGRAISFTIVVIALLNMILGLNHLPWVSVILAITFSYYGFLRKNGKLGSIQGLFVETLVMGIPSFLLIIYLSFIHKSSFLTINYKIDTLLILSGPATAIPLLTFAYAARRLQFITLGIMQYIAPTIAFFIGAFLYKEPLNFKYLITFILIWIALIIYILDSYIIIYRYKKN</sequence>
<dbReference type="Pfam" id="PF00892">
    <property type="entry name" value="EamA"/>
    <property type="match status" value="1"/>
</dbReference>
<dbReference type="NCBIfam" id="TIGR00688">
    <property type="entry name" value="rarD"/>
    <property type="match status" value="1"/>
</dbReference>
<feature type="transmembrane region" description="Helical" evidence="8">
    <location>
        <begin position="237"/>
        <end position="259"/>
    </location>
</feature>